<keyword evidence="3" id="KW-1185">Reference proteome</keyword>
<reference evidence="2" key="1">
    <citation type="submission" date="2022-10" db="EMBL/GenBank/DDBJ databases">
        <title>Culturing micro-colonial fungi from biological soil crusts in the Mojave desert and describing Neophaeococcomyces mojavensis, and introducing the new genera and species Taxawa tesnikishii.</title>
        <authorList>
            <person name="Kurbessoian T."/>
            <person name="Stajich J.E."/>
        </authorList>
    </citation>
    <scope>NUCLEOTIDE SEQUENCE</scope>
    <source>
        <strain evidence="2">TK_1</strain>
    </source>
</reference>
<feature type="compositionally biased region" description="Low complexity" evidence="1">
    <location>
        <begin position="25"/>
        <end position="36"/>
    </location>
</feature>
<feature type="region of interest" description="Disordered" evidence="1">
    <location>
        <begin position="25"/>
        <end position="67"/>
    </location>
</feature>
<comment type="caution">
    <text evidence="2">The sequence shown here is derived from an EMBL/GenBank/DDBJ whole genome shotgun (WGS) entry which is preliminary data.</text>
</comment>
<name>A0ABQ9P5I6_9PEZI</name>
<evidence type="ECO:0000313" key="2">
    <source>
        <dbReference type="EMBL" id="KAJ9669840.1"/>
    </source>
</evidence>
<sequence length="157" mass="16905">MDLKLLLTTAHKEATNLHVRQTLLSKPSAPTASLSTPSPPPSAASTAKSTPPTVSAPQDSPAREAALDAARTSLTATLKTLLTLLTLIDTQREEWWASKKETRRKWAEEGAQQKLTGLQVMNLKAADMIGDRRAKVGVFCRWNLDVGSESLEDGGGE</sequence>
<gene>
    <name evidence="2" type="ORF">H2201_000226</name>
</gene>
<dbReference type="EMBL" id="JAPDRL010000001">
    <property type="protein sequence ID" value="KAJ9669840.1"/>
    <property type="molecule type" value="Genomic_DNA"/>
</dbReference>
<proteinExistence type="predicted"/>
<organism evidence="2 3">
    <name type="scientific">Coniosporium apollinis</name>
    <dbReference type="NCBI Taxonomy" id="61459"/>
    <lineage>
        <taxon>Eukaryota</taxon>
        <taxon>Fungi</taxon>
        <taxon>Dikarya</taxon>
        <taxon>Ascomycota</taxon>
        <taxon>Pezizomycotina</taxon>
        <taxon>Dothideomycetes</taxon>
        <taxon>Dothideomycetes incertae sedis</taxon>
        <taxon>Coniosporium</taxon>
    </lineage>
</organism>
<feature type="compositionally biased region" description="Low complexity" evidence="1">
    <location>
        <begin position="43"/>
        <end position="57"/>
    </location>
</feature>
<evidence type="ECO:0000256" key="1">
    <source>
        <dbReference type="SAM" id="MobiDB-lite"/>
    </source>
</evidence>
<accession>A0ABQ9P5I6</accession>
<protein>
    <submittedName>
        <fullName evidence="2">Uncharacterized protein</fullName>
    </submittedName>
</protein>
<dbReference type="Proteomes" id="UP001172684">
    <property type="component" value="Unassembled WGS sequence"/>
</dbReference>
<evidence type="ECO:0000313" key="3">
    <source>
        <dbReference type="Proteomes" id="UP001172684"/>
    </source>
</evidence>